<protein>
    <submittedName>
        <fullName evidence="2">Uncharacterized protein</fullName>
    </submittedName>
</protein>
<feature type="region of interest" description="Disordered" evidence="1">
    <location>
        <begin position="1"/>
        <end position="80"/>
    </location>
</feature>
<evidence type="ECO:0000313" key="2">
    <source>
        <dbReference type="EMBL" id="CAD7697344.1"/>
    </source>
</evidence>
<gene>
    <name evidence="2" type="ORF">OSTQU699_LOCUS2705</name>
</gene>
<accession>A0A8S1IRB8</accession>
<dbReference type="InterPro" id="IPR021067">
    <property type="entry name" value="Glycosyltransferase"/>
</dbReference>
<feature type="compositionally biased region" description="Basic and acidic residues" evidence="1">
    <location>
        <begin position="39"/>
        <end position="52"/>
    </location>
</feature>
<dbReference type="InterPro" id="IPR029044">
    <property type="entry name" value="Nucleotide-diphossugar_trans"/>
</dbReference>
<keyword evidence="3" id="KW-1185">Reference proteome</keyword>
<evidence type="ECO:0000256" key="1">
    <source>
        <dbReference type="SAM" id="MobiDB-lite"/>
    </source>
</evidence>
<reference evidence="2" key="1">
    <citation type="submission" date="2020-12" db="EMBL/GenBank/DDBJ databases">
        <authorList>
            <person name="Iha C."/>
        </authorList>
    </citation>
    <scope>NUCLEOTIDE SEQUENCE</scope>
</reference>
<dbReference type="OrthoDB" id="76265at2759"/>
<feature type="compositionally biased region" description="Polar residues" evidence="1">
    <location>
        <begin position="16"/>
        <end position="25"/>
    </location>
</feature>
<proteinExistence type="predicted"/>
<evidence type="ECO:0000313" key="3">
    <source>
        <dbReference type="Proteomes" id="UP000708148"/>
    </source>
</evidence>
<dbReference type="PANTHER" id="PTHR34496:SF9">
    <property type="entry name" value="[SKP1-PROTEIN]-HYDROXYPROLINE N-ACETYLGLUCOSAMINYLTRANSFERASE"/>
    <property type="match status" value="1"/>
</dbReference>
<dbReference type="EMBL" id="CAJHUC010000644">
    <property type="protein sequence ID" value="CAD7697344.1"/>
    <property type="molecule type" value="Genomic_DNA"/>
</dbReference>
<dbReference type="PANTHER" id="PTHR34496">
    <property type="entry name" value="GLCNAC TRANSFERASE-RELATED"/>
    <property type="match status" value="1"/>
</dbReference>
<name>A0A8S1IRB8_9CHLO</name>
<dbReference type="Pfam" id="PF11397">
    <property type="entry name" value="GlcNAc"/>
    <property type="match status" value="2"/>
</dbReference>
<dbReference type="AlphaFoldDB" id="A0A8S1IRB8"/>
<dbReference type="Proteomes" id="UP000708148">
    <property type="component" value="Unassembled WGS sequence"/>
</dbReference>
<sequence>MTVWFHRGEASGLGTMHNQQDQWEGSGTGARAASVKRAAQLERDGHCPKAADDQQVAPRPRAHGQLSLSGHETVSSPSSACSSAPDLANAIFVSIPAYRDAECQWTMKDAFEKAAQPDLVRFGVAWQLHPEEDEEFVRIAGARSRWKMQVRDVRVPYTEATGPCRARALAQALWHGEGYHLQIDAHTRFVQDWDVKLRQELHDAESMASFGKAVISTYPCAYEGEGPAAQISEDGHATLLCADRFDHEGMLRLRSRTLSRRPSEGRPIPSRFWAAGFSFSRSKLLQNVPYDPNLPFLFFGEELAMLARLWTSGWDVFAPTQPILFHQWERKRKTIWTDGVHNSALKLQSQNRVMAMLIDGSHYPDANPAGSCHGLGDCRPLSSLWEACGIDLRQKRISERALWGGLQRDAFLD</sequence>
<dbReference type="Gene3D" id="3.90.550.10">
    <property type="entry name" value="Spore Coat Polysaccharide Biosynthesis Protein SpsA, Chain A"/>
    <property type="match status" value="1"/>
</dbReference>
<dbReference type="SUPFAM" id="SSF53448">
    <property type="entry name" value="Nucleotide-diphospho-sugar transferases"/>
    <property type="match status" value="1"/>
</dbReference>
<organism evidence="2 3">
    <name type="scientific">Ostreobium quekettii</name>
    <dbReference type="NCBI Taxonomy" id="121088"/>
    <lineage>
        <taxon>Eukaryota</taxon>
        <taxon>Viridiplantae</taxon>
        <taxon>Chlorophyta</taxon>
        <taxon>core chlorophytes</taxon>
        <taxon>Ulvophyceae</taxon>
        <taxon>TCBD clade</taxon>
        <taxon>Bryopsidales</taxon>
        <taxon>Ostreobineae</taxon>
        <taxon>Ostreobiaceae</taxon>
        <taxon>Ostreobium</taxon>
    </lineage>
</organism>
<comment type="caution">
    <text evidence="2">The sequence shown here is derived from an EMBL/GenBank/DDBJ whole genome shotgun (WGS) entry which is preliminary data.</text>
</comment>